<dbReference type="SUPFAM" id="SSF141986">
    <property type="entry name" value="LD-carboxypeptidase A C-terminal domain-like"/>
    <property type="match status" value="1"/>
</dbReference>
<comment type="caution">
    <text evidence="9">The sequence shown here is derived from an EMBL/GenBank/DDBJ whole genome shotgun (WGS) entry which is preliminary data.</text>
</comment>
<dbReference type="InterPro" id="IPR003507">
    <property type="entry name" value="S66_fam"/>
</dbReference>
<dbReference type="Proteomes" id="UP000032305">
    <property type="component" value="Unassembled WGS sequence"/>
</dbReference>
<evidence type="ECO:0000259" key="7">
    <source>
        <dbReference type="Pfam" id="PF02016"/>
    </source>
</evidence>
<name>A0A0A1W3A1_9SPHN</name>
<dbReference type="AlphaFoldDB" id="A0A0A1W3A1"/>
<dbReference type="CDD" id="cd07025">
    <property type="entry name" value="Peptidase_S66"/>
    <property type="match status" value="1"/>
</dbReference>
<dbReference type="SUPFAM" id="SSF52317">
    <property type="entry name" value="Class I glutamine amidotransferase-like"/>
    <property type="match status" value="1"/>
</dbReference>
<feature type="active site" description="Charge relay system" evidence="6">
    <location>
        <position position="189"/>
    </location>
</feature>
<reference evidence="9 10" key="1">
    <citation type="submission" date="2014-11" db="EMBL/GenBank/DDBJ databases">
        <title>Whole genome shotgun sequence of Sphingomonas parapaucimobilis NBRC 15100.</title>
        <authorList>
            <person name="Katano-Makiyama Y."/>
            <person name="Hosoyama A."/>
            <person name="Hashimoto M."/>
            <person name="Hosoyama Y."/>
            <person name="Noguchi M."/>
            <person name="Numata M."/>
            <person name="Tsuchikane K."/>
            <person name="Hirakata S."/>
            <person name="Uohara A."/>
            <person name="Shimodaira J."/>
            <person name="Ohji S."/>
            <person name="Ichikawa N."/>
            <person name="Kimura A."/>
            <person name="Yamazoe A."/>
            <person name="Fujita N."/>
        </authorList>
    </citation>
    <scope>NUCLEOTIDE SEQUENCE [LARGE SCALE GENOMIC DNA]</scope>
    <source>
        <strain evidence="9 10">NBRC 15100</strain>
    </source>
</reference>
<organism evidence="9 10">
    <name type="scientific">Sphingomonas parapaucimobilis NBRC 15100</name>
    <dbReference type="NCBI Taxonomy" id="1219049"/>
    <lineage>
        <taxon>Bacteria</taxon>
        <taxon>Pseudomonadati</taxon>
        <taxon>Pseudomonadota</taxon>
        <taxon>Alphaproteobacteria</taxon>
        <taxon>Sphingomonadales</taxon>
        <taxon>Sphingomonadaceae</taxon>
        <taxon>Sphingomonas</taxon>
    </lineage>
</organism>
<evidence type="ECO:0000256" key="4">
    <source>
        <dbReference type="ARBA" id="ARBA00022801"/>
    </source>
</evidence>
<evidence type="ECO:0000256" key="2">
    <source>
        <dbReference type="ARBA" id="ARBA00022645"/>
    </source>
</evidence>
<dbReference type="GO" id="GO:0004180">
    <property type="term" value="F:carboxypeptidase activity"/>
    <property type="evidence" value="ECO:0007669"/>
    <property type="project" value="UniProtKB-KW"/>
</dbReference>
<accession>A0A0A1W3A1</accession>
<dbReference type="GO" id="GO:0006508">
    <property type="term" value="P:proteolysis"/>
    <property type="evidence" value="ECO:0007669"/>
    <property type="project" value="UniProtKB-KW"/>
</dbReference>
<dbReference type="EMBL" id="BBPI01000016">
    <property type="protein sequence ID" value="GAL99909.1"/>
    <property type="molecule type" value="Genomic_DNA"/>
</dbReference>
<evidence type="ECO:0000256" key="5">
    <source>
        <dbReference type="ARBA" id="ARBA00022825"/>
    </source>
</evidence>
<protein>
    <submittedName>
        <fullName evidence="9">Peptidase S66 family protein</fullName>
    </submittedName>
</protein>
<keyword evidence="5" id="KW-0720">Serine protease</keyword>
<dbReference type="RefSeq" id="WP_042483900.1">
    <property type="nucleotide sequence ID" value="NZ_BBPI01000016.1"/>
</dbReference>
<keyword evidence="4" id="KW-0378">Hydrolase</keyword>
<sequence>MKIGILAPASIGNPAAEAPVSAFAAIAYPDVDLIFHPQCYEQDGHFAGSDERRASAFLEFANDPCIDAIWFLRGGYGSNRILSRVMPNLNAAAGHKTYIGYSDLGFVLAALYARRIGRPVHGPMASDIRRQHGDATVARSLGWLTSGDRQGLEPGLDGRPAAAFNLSILSALIGTPWLPDLTDHVLIVEEVSEHLYAVDRMLFTMANATQLKGVAGVRLGAVSNIQPNEPEWGETLEYMIQRWCAEMGVPYLGRARIGHTQDNHLVPFGIV</sequence>
<dbReference type="GO" id="GO:0008236">
    <property type="term" value="F:serine-type peptidase activity"/>
    <property type="evidence" value="ECO:0007669"/>
    <property type="project" value="UniProtKB-KW"/>
</dbReference>
<dbReference type="Pfam" id="PF02016">
    <property type="entry name" value="Peptidase_S66"/>
    <property type="match status" value="1"/>
</dbReference>
<dbReference type="Gene3D" id="3.40.50.10740">
    <property type="entry name" value="Class I glutamine amidotransferase-like"/>
    <property type="match status" value="1"/>
</dbReference>
<dbReference type="InterPro" id="IPR027478">
    <property type="entry name" value="LdcA_N"/>
</dbReference>
<feature type="active site" description="Nucleophile" evidence="6">
    <location>
        <position position="102"/>
    </location>
</feature>
<dbReference type="PANTHER" id="PTHR30237:SF2">
    <property type="entry name" value="MUREIN TETRAPEPTIDE CARBOXYPEPTIDASE"/>
    <property type="match status" value="1"/>
</dbReference>
<evidence type="ECO:0000256" key="1">
    <source>
        <dbReference type="ARBA" id="ARBA00010233"/>
    </source>
</evidence>
<dbReference type="OrthoDB" id="9807329at2"/>
<evidence type="ECO:0000259" key="8">
    <source>
        <dbReference type="Pfam" id="PF17676"/>
    </source>
</evidence>
<evidence type="ECO:0000256" key="3">
    <source>
        <dbReference type="ARBA" id="ARBA00022670"/>
    </source>
</evidence>
<comment type="similarity">
    <text evidence="1">Belongs to the peptidase S66 family.</text>
</comment>
<gene>
    <name evidence="9" type="ORF">SP5_016_00400</name>
</gene>
<dbReference type="InterPro" id="IPR027461">
    <property type="entry name" value="Carboxypeptidase_A_C_sf"/>
</dbReference>
<dbReference type="Gene3D" id="3.50.30.60">
    <property type="entry name" value="LD-carboxypeptidase A C-terminal domain-like"/>
    <property type="match status" value="1"/>
</dbReference>
<feature type="active site" description="Charge relay system" evidence="6">
    <location>
        <position position="259"/>
    </location>
</feature>
<dbReference type="PANTHER" id="PTHR30237">
    <property type="entry name" value="MURAMOYLTETRAPEPTIDE CARBOXYPEPTIDASE"/>
    <property type="match status" value="1"/>
</dbReference>
<evidence type="ECO:0000313" key="10">
    <source>
        <dbReference type="Proteomes" id="UP000032305"/>
    </source>
</evidence>
<keyword evidence="2" id="KW-0121">Carboxypeptidase</keyword>
<evidence type="ECO:0000313" key="9">
    <source>
        <dbReference type="EMBL" id="GAL99909.1"/>
    </source>
</evidence>
<keyword evidence="10" id="KW-1185">Reference proteome</keyword>
<dbReference type="InterPro" id="IPR040449">
    <property type="entry name" value="Peptidase_S66_N"/>
</dbReference>
<dbReference type="Pfam" id="PF17676">
    <property type="entry name" value="Peptidase_S66C"/>
    <property type="match status" value="1"/>
</dbReference>
<keyword evidence="3" id="KW-0645">Protease</keyword>
<feature type="domain" description="LD-carboxypeptidase C-terminal" evidence="8">
    <location>
        <begin position="165"/>
        <end position="270"/>
    </location>
</feature>
<feature type="domain" description="LD-carboxypeptidase N-terminal" evidence="7">
    <location>
        <begin position="3"/>
        <end position="114"/>
    </location>
</feature>
<dbReference type="InterPro" id="IPR040921">
    <property type="entry name" value="Peptidase_S66C"/>
</dbReference>
<evidence type="ECO:0000256" key="6">
    <source>
        <dbReference type="PIRSR" id="PIRSR028757-1"/>
    </source>
</evidence>
<proteinExistence type="inferred from homology"/>
<dbReference type="InterPro" id="IPR029062">
    <property type="entry name" value="Class_I_gatase-like"/>
</dbReference>
<dbReference type="eggNOG" id="COG1619">
    <property type="taxonomic scope" value="Bacteria"/>
</dbReference>
<dbReference type="PIRSF" id="PIRSF028757">
    <property type="entry name" value="LD-carboxypeptidase"/>
    <property type="match status" value="1"/>
</dbReference>